<dbReference type="GeneTree" id="ENSGT00940000179086"/>
<reference evidence="1" key="1">
    <citation type="submission" date="2025-08" db="UniProtKB">
        <authorList>
            <consortium name="Ensembl"/>
        </authorList>
    </citation>
    <scope>IDENTIFICATION</scope>
</reference>
<organism evidence="1 2">
    <name type="scientific">Acanthochromis polyacanthus</name>
    <name type="common">spiny chromis</name>
    <dbReference type="NCBI Taxonomy" id="80966"/>
    <lineage>
        <taxon>Eukaryota</taxon>
        <taxon>Metazoa</taxon>
        <taxon>Chordata</taxon>
        <taxon>Craniata</taxon>
        <taxon>Vertebrata</taxon>
        <taxon>Euteleostomi</taxon>
        <taxon>Actinopterygii</taxon>
        <taxon>Neopterygii</taxon>
        <taxon>Teleostei</taxon>
        <taxon>Neoteleostei</taxon>
        <taxon>Acanthomorphata</taxon>
        <taxon>Ovalentaria</taxon>
        <taxon>Pomacentridae</taxon>
        <taxon>Acanthochromis</taxon>
    </lineage>
</organism>
<keyword evidence="2" id="KW-1185">Reference proteome</keyword>
<dbReference type="STRING" id="80966.ENSAPOP00000000344"/>
<accession>A0A3Q1EAS9</accession>
<sequence length="64" mass="7535">MLCVCIYNSDPVKVEYFESNGLQSELKSFLNKLSIFMFFQELSIYKRCQKNILKQNQMTQPAGF</sequence>
<reference evidence="1" key="2">
    <citation type="submission" date="2025-09" db="UniProtKB">
        <authorList>
            <consortium name="Ensembl"/>
        </authorList>
    </citation>
    <scope>IDENTIFICATION</scope>
</reference>
<protein>
    <submittedName>
        <fullName evidence="1">Uncharacterized protein</fullName>
    </submittedName>
</protein>
<dbReference type="InParanoid" id="A0A3Q1EAS9"/>
<name>A0A3Q1EAS9_9TELE</name>
<dbReference type="AlphaFoldDB" id="A0A3Q1EAS9"/>
<dbReference type="Ensembl" id="ENSAPOT00000017033.1">
    <property type="protein sequence ID" value="ENSAPOP00000000344.1"/>
    <property type="gene ID" value="ENSAPOG00000001540.1"/>
</dbReference>
<evidence type="ECO:0000313" key="2">
    <source>
        <dbReference type="Proteomes" id="UP000257200"/>
    </source>
</evidence>
<dbReference type="Proteomes" id="UP000257200">
    <property type="component" value="Unplaced"/>
</dbReference>
<evidence type="ECO:0000313" key="1">
    <source>
        <dbReference type="Ensembl" id="ENSAPOP00000000344.1"/>
    </source>
</evidence>
<proteinExistence type="predicted"/>